<feature type="binding site" evidence="16">
    <location>
        <position position="196"/>
    </location>
    <ligand>
        <name>S-adenosyl-L-methionine</name>
        <dbReference type="ChEBI" id="CHEBI:59789"/>
        <label>2</label>
    </ligand>
</feature>
<dbReference type="AlphaFoldDB" id="A0A6M1T651"/>
<dbReference type="GO" id="GO:0051989">
    <property type="term" value="F:coproporphyrinogen dehydrogenase activity"/>
    <property type="evidence" value="ECO:0007669"/>
    <property type="project" value="UniProtKB-EC"/>
</dbReference>
<comment type="pathway">
    <text evidence="2 15">Porphyrin-containing compound metabolism; protoporphyrin-IX biosynthesis; protoporphyrinogen-IX from coproporphyrinogen-III (AdoMet route): step 1/1.</text>
</comment>
<protein>
    <recommendedName>
        <fullName evidence="15">Coproporphyrinogen-III oxidase</fullName>
        <ecNumber evidence="15">1.3.98.3</ecNumber>
    </recommendedName>
</protein>
<keyword evidence="20" id="KW-1185">Reference proteome</keyword>
<proteinExistence type="inferred from homology"/>
<evidence type="ECO:0000256" key="6">
    <source>
        <dbReference type="ARBA" id="ARBA00022490"/>
    </source>
</evidence>
<evidence type="ECO:0000256" key="7">
    <source>
        <dbReference type="ARBA" id="ARBA00022691"/>
    </source>
</evidence>
<evidence type="ECO:0000256" key="3">
    <source>
        <dbReference type="ARBA" id="ARBA00005493"/>
    </source>
</evidence>
<dbReference type="InterPro" id="IPR007197">
    <property type="entry name" value="rSAM"/>
</dbReference>
<dbReference type="GO" id="GO:0004109">
    <property type="term" value="F:coproporphyrinogen oxidase activity"/>
    <property type="evidence" value="ECO:0007669"/>
    <property type="project" value="InterPro"/>
</dbReference>
<dbReference type="FunFam" id="1.10.10.920:FF:000001">
    <property type="entry name" value="Coproporphyrinogen-III oxidase"/>
    <property type="match status" value="1"/>
</dbReference>
<feature type="binding site" evidence="17">
    <location>
        <position position="73"/>
    </location>
    <ligand>
        <name>[4Fe-4S] cluster</name>
        <dbReference type="ChEBI" id="CHEBI:49883"/>
        <note>4Fe-4S-S-AdoMet</note>
    </ligand>
</feature>
<keyword evidence="7 15" id="KW-0949">S-adenosyl-L-methionine</keyword>
<comment type="caution">
    <text evidence="19">The sequence shown here is derived from an EMBL/GenBank/DDBJ whole genome shotgun (WGS) entry which is preliminary data.</text>
</comment>
<dbReference type="UniPathway" id="UPA00251">
    <property type="reaction ID" value="UER00323"/>
</dbReference>
<comment type="function">
    <text evidence="13">Involved in the heme biosynthesis. Catalyzes the anaerobic oxidative decarboxylation of propionate groups of rings A and B of coproporphyrinogen III to yield the vinyl groups in protoporphyrinogen IX.</text>
</comment>
<evidence type="ECO:0000256" key="10">
    <source>
        <dbReference type="ARBA" id="ARBA00023004"/>
    </source>
</evidence>
<dbReference type="NCBIfam" id="TIGR00538">
    <property type="entry name" value="hemN"/>
    <property type="match status" value="1"/>
</dbReference>
<evidence type="ECO:0000256" key="8">
    <source>
        <dbReference type="ARBA" id="ARBA00022723"/>
    </source>
</evidence>
<accession>A0A6M1T651</accession>
<feature type="binding site" evidence="17">
    <location>
        <position position="80"/>
    </location>
    <ligand>
        <name>[4Fe-4S] cluster</name>
        <dbReference type="ChEBI" id="CHEBI:49883"/>
        <note>4Fe-4S-S-AdoMet</note>
    </ligand>
</feature>
<feature type="binding site" evidence="16">
    <location>
        <position position="221"/>
    </location>
    <ligand>
        <name>S-adenosyl-L-methionine</name>
        <dbReference type="ChEBI" id="CHEBI:59789"/>
        <label>2</label>
    </ligand>
</feature>
<keyword evidence="11 15" id="KW-0411">Iron-sulfur</keyword>
<dbReference type="SMART" id="SM00729">
    <property type="entry name" value="Elp3"/>
    <property type="match status" value="1"/>
</dbReference>
<evidence type="ECO:0000256" key="14">
    <source>
        <dbReference type="ARBA" id="ARBA00048321"/>
    </source>
</evidence>
<comment type="catalytic activity">
    <reaction evidence="14 15">
        <text>coproporphyrinogen III + 2 S-adenosyl-L-methionine = protoporphyrinogen IX + 2 5'-deoxyadenosine + 2 L-methionine + 2 CO2</text>
        <dbReference type="Rhea" id="RHEA:15425"/>
        <dbReference type="ChEBI" id="CHEBI:16526"/>
        <dbReference type="ChEBI" id="CHEBI:17319"/>
        <dbReference type="ChEBI" id="CHEBI:57307"/>
        <dbReference type="ChEBI" id="CHEBI:57309"/>
        <dbReference type="ChEBI" id="CHEBI:57844"/>
        <dbReference type="ChEBI" id="CHEBI:59789"/>
        <dbReference type="EC" id="1.3.98.3"/>
    </reaction>
</comment>
<dbReference type="EMBL" id="JAALLS010000012">
    <property type="protein sequence ID" value="NGP88765.1"/>
    <property type="molecule type" value="Genomic_DNA"/>
</dbReference>
<evidence type="ECO:0000259" key="18">
    <source>
        <dbReference type="PROSITE" id="PS51918"/>
    </source>
</evidence>
<feature type="binding site" evidence="16">
    <location>
        <position position="157"/>
    </location>
    <ligand>
        <name>S-adenosyl-L-methionine</name>
        <dbReference type="ChEBI" id="CHEBI:59789"/>
        <label>1</label>
    </ligand>
</feature>
<evidence type="ECO:0000256" key="5">
    <source>
        <dbReference type="ARBA" id="ARBA00022485"/>
    </source>
</evidence>
<comment type="similarity">
    <text evidence="3 15">Belongs to the anaerobic coproporphyrinogen-III oxidase family.</text>
</comment>
<keyword evidence="8 15" id="KW-0479">Metal-binding</keyword>
<dbReference type="InterPro" id="IPR023404">
    <property type="entry name" value="rSAM_horseshoe"/>
</dbReference>
<organism evidence="19 20">
    <name type="scientific">Fodinibius halophilus</name>
    <dbReference type="NCBI Taxonomy" id="1736908"/>
    <lineage>
        <taxon>Bacteria</taxon>
        <taxon>Pseudomonadati</taxon>
        <taxon>Balneolota</taxon>
        <taxon>Balneolia</taxon>
        <taxon>Balneolales</taxon>
        <taxon>Balneolaceae</taxon>
        <taxon>Fodinibius</taxon>
    </lineage>
</organism>
<dbReference type="PIRSF" id="PIRSF000167">
    <property type="entry name" value="HemN"/>
    <property type="match status" value="1"/>
</dbReference>
<dbReference type="Gene3D" id="1.10.10.920">
    <property type="match status" value="1"/>
</dbReference>
<evidence type="ECO:0000256" key="13">
    <source>
        <dbReference type="ARBA" id="ARBA00024295"/>
    </source>
</evidence>
<evidence type="ECO:0000256" key="17">
    <source>
        <dbReference type="PIRSR" id="PIRSR000167-2"/>
    </source>
</evidence>
<feature type="binding site" evidence="16">
    <location>
        <begin position="79"/>
        <end position="81"/>
    </location>
    <ligand>
        <name>S-adenosyl-L-methionine</name>
        <dbReference type="ChEBI" id="CHEBI:59789"/>
        <label>2</label>
    </ligand>
</feature>
<feature type="binding site" evidence="16">
    <location>
        <position position="255"/>
    </location>
    <ligand>
        <name>S-adenosyl-L-methionine</name>
        <dbReference type="ChEBI" id="CHEBI:59789"/>
        <label>2</label>
    </ligand>
</feature>
<dbReference type="GO" id="GO:0005737">
    <property type="term" value="C:cytoplasm"/>
    <property type="evidence" value="ECO:0007669"/>
    <property type="project" value="UniProtKB-SubCell"/>
</dbReference>
<evidence type="ECO:0000256" key="4">
    <source>
        <dbReference type="ARBA" id="ARBA00011245"/>
    </source>
</evidence>
<dbReference type="PANTHER" id="PTHR13932:SF6">
    <property type="entry name" value="OXYGEN-INDEPENDENT COPROPORPHYRINOGEN III OXIDASE"/>
    <property type="match status" value="1"/>
</dbReference>
<keyword evidence="10 15" id="KW-0408">Iron</keyword>
<dbReference type="SUPFAM" id="SSF102114">
    <property type="entry name" value="Radical SAM enzymes"/>
    <property type="match status" value="1"/>
</dbReference>
<comment type="subcellular location">
    <subcellularLocation>
        <location evidence="1 15">Cytoplasm</location>
    </subcellularLocation>
</comment>
<name>A0A6M1T651_9BACT</name>
<feature type="binding site" evidence="16">
    <location>
        <position position="124"/>
    </location>
    <ligand>
        <name>S-adenosyl-L-methionine</name>
        <dbReference type="ChEBI" id="CHEBI:59789"/>
        <label>1</label>
    </ligand>
</feature>
<evidence type="ECO:0000313" key="20">
    <source>
        <dbReference type="Proteomes" id="UP000479132"/>
    </source>
</evidence>
<feature type="binding site" evidence="16">
    <location>
        <begin position="125"/>
        <end position="126"/>
    </location>
    <ligand>
        <name>S-adenosyl-L-methionine</name>
        <dbReference type="ChEBI" id="CHEBI:59789"/>
        <label>2</label>
    </ligand>
</feature>
<dbReference type="EC" id="1.3.98.3" evidence="15"/>
<reference evidence="19 20" key="1">
    <citation type="submission" date="2020-02" db="EMBL/GenBank/DDBJ databases">
        <title>Aliifodinibius halophilus 2W32, complete genome.</title>
        <authorList>
            <person name="Li Y."/>
            <person name="Wu S."/>
        </authorList>
    </citation>
    <scope>NUCLEOTIDE SEQUENCE [LARGE SCALE GENOMIC DNA]</scope>
    <source>
        <strain evidence="19 20">2W32</strain>
    </source>
</reference>
<keyword evidence="9 15" id="KW-0560">Oxidoreductase</keyword>
<keyword evidence="5 15" id="KW-0004">4Fe-4S</keyword>
<dbReference type="GO" id="GO:0046872">
    <property type="term" value="F:metal ion binding"/>
    <property type="evidence" value="ECO:0007669"/>
    <property type="project" value="UniProtKB-KW"/>
</dbReference>
<dbReference type="CDD" id="cd01335">
    <property type="entry name" value="Radical_SAM"/>
    <property type="match status" value="1"/>
</dbReference>
<evidence type="ECO:0000256" key="11">
    <source>
        <dbReference type="ARBA" id="ARBA00023014"/>
    </source>
</evidence>
<dbReference type="Gene3D" id="3.80.30.20">
    <property type="entry name" value="tm_1862 like domain"/>
    <property type="match status" value="1"/>
</dbReference>
<dbReference type="GO" id="GO:0051539">
    <property type="term" value="F:4 iron, 4 sulfur cluster binding"/>
    <property type="evidence" value="ECO:0007669"/>
    <property type="project" value="UniProtKB-KW"/>
</dbReference>
<dbReference type="SFLD" id="SFLDG01065">
    <property type="entry name" value="anaerobic_coproporphyrinogen-I"/>
    <property type="match status" value="1"/>
</dbReference>
<feature type="binding site" evidence="16">
    <location>
        <position position="341"/>
    </location>
    <ligand>
        <name>S-adenosyl-L-methionine</name>
        <dbReference type="ChEBI" id="CHEBI:59789"/>
        <label>1</label>
    </ligand>
</feature>
<dbReference type="InterPro" id="IPR004558">
    <property type="entry name" value="Coprogen_oxidase_HemN"/>
</dbReference>
<feature type="binding site" evidence="17">
    <location>
        <position position="77"/>
    </location>
    <ligand>
        <name>[4Fe-4S] cluster</name>
        <dbReference type="ChEBI" id="CHEBI:49883"/>
        <note>4Fe-4S-S-AdoMet</note>
    </ligand>
</feature>
<keyword evidence="6 15" id="KW-0963">Cytoplasm</keyword>
<dbReference type="GO" id="GO:0006782">
    <property type="term" value="P:protoporphyrinogen IX biosynthetic process"/>
    <property type="evidence" value="ECO:0007669"/>
    <property type="project" value="UniProtKB-UniPathway"/>
</dbReference>
<gene>
    <name evidence="19" type="primary">hemN</name>
    <name evidence="19" type="ORF">G3569_10385</name>
</gene>
<dbReference type="Pfam" id="PF04055">
    <property type="entry name" value="Radical_SAM"/>
    <property type="match status" value="1"/>
</dbReference>
<sequence>MDTDEQQTAVSTTDVSLDLIKKYNVKGPRYTSYPTAVQFQEISEQKGDELKRYLLERNSDPRAVSLYFHIPFCFSLCWYCGCTKVITKDQDRGDLYLDYLEKEMDSIAAMLHSDSEVIQIHFGGGTPTFLKPEQLRRLGAEIHSRFNVTEETEFGVEIDPRRCSREHIAALADIGCNRASLGVQDTNEEVQEAIHRIQPFEQTQEVTGWLRDEGINSINFDLIYGLPLQTLETYRKTMDDVLSLQPDRLAVYSYAHIPSLMPAQKLLNADDMPSTDQKLSMLQLGISHLTENGYRFIGMDHFSREDEELTQAMDNGTLQRNFQGYSTLAGADLYAFGMSGISNVGEYYWQNTKDLGSYYSQLDDGELPVAKVLHLCKDDQIRKDVIMQLMCQMGLSYAEMEEKWGIVFEDYFSDSLDRLASIEADGFVQVDRDAIRITEQGRLFLRNIAMCFDRYLNTSKADRSFSKTV</sequence>
<feature type="domain" description="Radical SAM core" evidence="18">
    <location>
        <begin position="58"/>
        <end position="295"/>
    </location>
</feature>
<dbReference type="Proteomes" id="UP000479132">
    <property type="component" value="Unassembled WGS sequence"/>
</dbReference>
<dbReference type="InterPro" id="IPR006638">
    <property type="entry name" value="Elp3/MiaA/NifB-like_rSAM"/>
</dbReference>
<feature type="binding site" evidence="16">
    <location>
        <position position="67"/>
    </location>
    <ligand>
        <name>S-adenosyl-L-methionine</name>
        <dbReference type="ChEBI" id="CHEBI:59789"/>
        <label>1</label>
    </ligand>
</feature>
<dbReference type="PROSITE" id="PS51918">
    <property type="entry name" value="RADICAL_SAM"/>
    <property type="match status" value="1"/>
</dbReference>
<dbReference type="InterPro" id="IPR058240">
    <property type="entry name" value="rSAM_sf"/>
</dbReference>
<dbReference type="RefSeq" id="WP_165268830.1">
    <property type="nucleotide sequence ID" value="NZ_JAALLS010000012.1"/>
</dbReference>
<dbReference type="InterPro" id="IPR010723">
    <property type="entry name" value="HemN_C"/>
</dbReference>
<dbReference type="PANTHER" id="PTHR13932">
    <property type="entry name" value="COPROPORPHYRINIGEN III OXIDASE"/>
    <property type="match status" value="1"/>
</dbReference>
<dbReference type="Pfam" id="PF06969">
    <property type="entry name" value="HemN_C"/>
    <property type="match status" value="1"/>
</dbReference>
<evidence type="ECO:0000256" key="9">
    <source>
        <dbReference type="ARBA" id="ARBA00023002"/>
    </source>
</evidence>
<comment type="subunit">
    <text evidence="4">Monomer.</text>
</comment>
<feature type="binding site" evidence="16">
    <location>
        <position position="184"/>
    </location>
    <ligand>
        <name>S-adenosyl-L-methionine</name>
        <dbReference type="ChEBI" id="CHEBI:59789"/>
        <label>2</label>
    </ligand>
</feature>
<dbReference type="SFLD" id="SFLDS00029">
    <property type="entry name" value="Radical_SAM"/>
    <property type="match status" value="1"/>
</dbReference>
<evidence type="ECO:0000313" key="19">
    <source>
        <dbReference type="EMBL" id="NGP88765.1"/>
    </source>
</evidence>
<evidence type="ECO:0000256" key="12">
    <source>
        <dbReference type="ARBA" id="ARBA00023244"/>
    </source>
</evidence>
<dbReference type="InterPro" id="IPR034505">
    <property type="entry name" value="Coproporphyrinogen-III_oxidase"/>
</dbReference>
<keyword evidence="12 15" id="KW-0627">Porphyrin biosynthesis</keyword>
<evidence type="ECO:0000256" key="1">
    <source>
        <dbReference type="ARBA" id="ARBA00004496"/>
    </source>
</evidence>
<evidence type="ECO:0000256" key="16">
    <source>
        <dbReference type="PIRSR" id="PIRSR000167-1"/>
    </source>
</evidence>
<evidence type="ECO:0000256" key="15">
    <source>
        <dbReference type="PIRNR" id="PIRNR000167"/>
    </source>
</evidence>
<comment type="cofactor">
    <cofactor evidence="15 17">
        <name>[4Fe-4S] cluster</name>
        <dbReference type="ChEBI" id="CHEBI:49883"/>
    </cofactor>
    <text evidence="15 17">Binds 1 [4Fe-4S] cluster. The cluster is coordinated with 3 cysteines and an exchangeable S-adenosyl-L-methionine.</text>
</comment>
<evidence type="ECO:0000256" key="2">
    <source>
        <dbReference type="ARBA" id="ARBA00004785"/>
    </source>
</evidence>